<comment type="caution">
    <text evidence="2">The sequence shown here is derived from an EMBL/GenBank/DDBJ whole genome shotgun (WGS) entry which is preliminary data.</text>
</comment>
<feature type="region of interest" description="Disordered" evidence="1">
    <location>
        <begin position="62"/>
        <end position="169"/>
    </location>
</feature>
<keyword evidence="3" id="KW-1185">Reference proteome</keyword>
<reference evidence="2" key="1">
    <citation type="journal article" date="2020" name="Stud. Mycol.">
        <title>101 Dothideomycetes genomes: a test case for predicting lifestyles and emergence of pathogens.</title>
        <authorList>
            <person name="Haridas S."/>
            <person name="Albert R."/>
            <person name="Binder M."/>
            <person name="Bloem J."/>
            <person name="Labutti K."/>
            <person name="Salamov A."/>
            <person name="Andreopoulos B."/>
            <person name="Baker S."/>
            <person name="Barry K."/>
            <person name="Bills G."/>
            <person name="Bluhm B."/>
            <person name="Cannon C."/>
            <person name="Castanera R."/>
            <person name="Culley D."/>
            <person name="Daum C."/>
            <person name="Ezra D."/>
            <person name="Gonzalez J."/>
            <person name="Henrissat B."/>
            <person name="Kuo A."/>
            <person name="Liang C."/>
            <person name="Lipzen A."/>
            <person name="Lutzoni F."/>
            <person name="Magnuson J."/>
            <person name="Mondo S."/>
            <person name="Nolan M."/>
            <person name="Ohm R."/>
            <person name="Pangilinan J."/>
            <person name="Park H.-J."/>
            <person name="Ramirez L."/>
            <person name="Alfaro M."/>
            <person name="Sun H."/>
            <person name="Tritt A."/>
            <person name="Yoshinaga Y."/>
            <person name="Zwiers L.-H."/>
            <person name="Turgeon B."/>
            <person name="Goodwin S."/>
            <person name="Spatafora J."/>
            <person name="Crous P."/>
            <person name="Grigoriev I."/>
        </authorList>
    </citation>
    <scope>NUCLEOTIDE SEQUENCE</scope>
    <source>
        <strain evidence="2">CBS 110217</strain>
    </source>
</reference>
<feature type="compositionally biased region" description="Polar residues" evidence="1">
    <location>
        <begin position="99"/>
        <end position="110"/>
    </location>
</feature>
<name>A0A9P4LKW0_9PLEO</name>
<protein>
    <submittedName>
        <fullName evidence="2">Uncharacterized protein</fullName>
    </submittedName>
</protein>
<evidence type="ECO:0000313" key="2">
    <source>
        <dbReference type="EMBL" id="KAF2028620.1"/>
    </source>
</evidence>
<gene>
    <name evidence="2" type="ORF">EK21DRAFT_90440</name>
</gene>
<dbReference type="Proteomes" id="UP000799777">
    <property type="component" value="Unassembled WGS sequence"/>
</dbReference>
<dbReference type="EMBL" id="ML978210">
    <property type="protein sequence ID" value="KAF2028620.1"/>
    <property type="molecule type" value="Genomic_DNA"/>
</dbReference>
<feature type="compositionally biased region" description="Basic residues" evidence="1">
    <location>
        <begin position="114"/>
        <end position="126"/>
    </location>
</feature>
<evidence type="ECO:0000313" key="3">
    <source>
        <dbReference type="Proteomes" id="UP000799777"/>
    </source>
</evidence>
<feature type="compositionally biased region" description="Polar residues" evidence="1">
    <location>
        <begin position="133"/>
        <end position="160"/>
    </location>
</feature>
<proteinExistence type="predicted"/>
<sequence>MSQPSTPFTGTASDPCLPSIDLESCTQEQLEELFGSSGSHHPVFSANNTSVLDELDFDFTEPSVSNETSIDVSTISTPDFSTYSFDPRLPQATHPHPHTTANAPQPSPLDQQQHHHYAQAHQHHAHGPLPIRSHTQNNPTFPSSQLPQSYTCRGSLSQPNLPHPPNPTFIRLQAPRARSVTPEEKRRGAGPYARHGYAYAHARSASHGPSGARGRVVRSASPWIGLGGLMPTSIGQPLDEEGNVVGREEGDEGMGMDEDLLVRHMTDPTRLAHSRRIIEIGAMAVRKHSLGQIDIDPRLLDDGEINAQDRMIMKLEEVERHLRHDGMGNEDALKGCEMIREALIRRRQSQYVAGARLEEGGEKGGMDEQEDKLEAPSKIMCNEDEELFGGCMDDNDFMSLLLKENEQLDSDHDNA</sequence>
<dbReference type="AlphaFoldDB" id="A0A9P4LKW0"/>
<dbReference type="OrthoDB" id="3794317at2759"/>
<accession>A0A9P4LKW0</accession>
<organism evidence="2 3">
    <name type="scientific">Setomelanomma holmii</name>
    <dbReference type="NCBI Taxonomy" id="210430"/>
    <lineage>
        <taxon>Eukaryota</taxon>
        <taxon>Fungi</taxon>
        <taxon>Dikarya</taxon>
        <taxon>Ascomycota</taxon>
        <taxon>Pezizomycotina</taxon>
        <taxon>Dothideomycetes</taxon>
        <taxon>Pleosporomycetidae</taxon>
        <taxon>Pleosporales</taxon>
        <taxon>Pleosporineae</taxon>
        <taxon>Phaeosphaeriaceae</taxon>
        <taxon>Setomelanomma</taxon>
    </lineage>
</organism>
<evidence type="ECO:0000256" key="1">
    <source>
        <dbReference type="SAM" id="MobiDB-lite"/>
    </source>
</evidence>
<feature type="compositionally biased region" description="Polar residues" evidence="1">
    <location>
        <begin position="62"/>
        <end position="84"/>
    </location>
</feature>